<dbReference type="Gene3D" id="2.30.40.10">
    <property type="entry name" value="Urease, subunit C, domain 1"/>
    <property type="match status" value="1"/>
</dbReference>
<name>X1IWT5_9ZZZZ</name>
<dbReference type="Gene3D" id="3.20.20.140">
    <property type="entry name" value="Metal-dependent hydrolases"/>
    <property type="match status" value="1"/>
</dbReference>
<protein>
    <recommendedName>
        <fullName evidence="1">Amidohydrolase 3 domain-containing protein</fullName>
    </recommendedName>
</protein>
<organism evidence="2">
    <name type="scientific">marine sediment metagenome</name>
    <dbReference type="NCBI Taxonomy" id="412755"/>
    <lineage>
        <taxon>unclassified sequences</taxon>
        <taxon>metagenomes</taxon>
        <taxon>ecological metagenomes</taxon>
    </lineage>
</organism>
<feature type="non-terminal residue" evidence="2">
    <location>
        <position position="1"/>
    </location>
</feature>
<dbReference type="AlphaFoldDB" id="X1IWT5"/>
<reference evidence="2" key="1">
    <citation type="journal article" date="2014" name="Front. Microbiol.">
        <title>High frequency of phylogenetically diverse reductive dehalogenase-homologous genes in deep subseafloor sedimentary metagenomes.</title>
        <authorList>
            <person name="Kawai M."/>
            <person name="Futagami T."/>
            <person name="Toyoda A."/>
            <person name="Takaki Y."/>
            <person name="Nishi S."/>
            <person name="Hori S."/>
            <person name="Arai W."/>
            <person name="Tsubouchi T."/>
            <person name="Morono Y."/>
            <person name="Uchiyama I."/>
            <person name="Ito T."/>
            <person name="Fujiyama A."/>
            <person name="Inagaki F."/>
            <person name="Takami H."/>
        </authorList>
    </citation>
    <scope>NUCLEOTIDE SEQUENCE</scope>
    <source>
        <strain evidence="2">Expedition CK06-06</strain>
    </source>
</reference>
<comment type="caution">
    <text evidence="2">The sequence shown here is derived from an EMBL/GenBank/DDBJ whole genome shotgun (WGS) entry which is preliminary data.</text>
</comment>
<dbReference type="GO" id="GO:0016810">
    <property type="term" value="F:hydrolase activity, acting on carbon-nitrogen (but not peptide) bonds"/>
    <property type="evidence" value="ECO:0007669"/>
    <property type="project" value="InterPro"/>
</dbReference>
<evidence type="ECO:0000313" key="2">
    <source>
        <dbReference type="EMBL" id="GAH61978.1"/>
    </source>
</evidence>
<accession>X1IWT5</accession>
<feature type="domain" description="Amidohydrolase 3" evidence="1">
    <location>
        <begin position="6"/>
        <end position="69"/>
    </location>
</feature>
<dbReference type="InterPro" id="IPR011059">
    <property type="entry name" value="Metal-dep_hydrolase_composite"/>
</dbReference>
<evidence type="ECO:0000259" key="1">
    <source>
        <dbReference type="Pfam" id="PF07969"/>
    </source>
</evidence>
<dbReference type="Pfam" id="PF07969">
    <property type="entry name" value="Amidohydro_3"/>
    <property type="match status" value="1"/>
</dbReference>
<dbReference type="SUPFAM" id="SSF51338">
    <property type="entry name" value="Composite domain of metallo-dependent hydrolases"/>
    <property type="match status" value="1"/>
</dbReference>
<gene>
    <name evidence="2" type="ORF">S03H2_51681</name>
</gene>
<dbReference type="EMBL" id="BARU01032802">
    <property type="protein sequence ID" value="GAH61978.1"/>
    <property type="molecule type" value="Genomic_DNA"/>
</dbReference>
<sequence length="71" mass="7681">RAVNHTTPGERLSFVEALHAYTFASAFAGRIEHLTGSIEVGKAADLVILSADPAERTDVEVEQVFVAGERR</sequence>
<proteinExistence type="predicted"/>
<dbReference type="InterPro" id="IPR013108">
    <property type="entry name" value="Amidohydro_3"/>
</dbReference>
<dbReference type="PANTHER" id="PTHR22642">
    <property type="entry name" value="IMIDAZOLONEPROPIONASE"/>
    <property type="match status" value="1"/>
</dbReference>
<dbReference type="PANTHER" id="PTHR22642:SF2">
    <property type="entry name" value="PROTEIN LONG AFTER FAR-RED 3"/>
    <property type="match status" value="1"/>
</dbReference>